<dbReference type="EMBL" id="BTSY01000004">
    <property type="protein sequence ID" value="GMT24529.1"/>
    <property type="molecule type" value="Genomic_DNA"/>
</dbReference>
<name>A0AAV5X3Q1_9BILA</name>
<keyword evidence="2" id="KW-0812">Transmembrane</keyword>
<evidence type="ECO:0008006" key="6">
    <source>
        <dbReference type="Google" id="ProtNLM"/>
    </source>
</evidence>
<dbReference type="GO" id="GO:0007606">
    <property type="term" value="P:sensory perception of chemical stimulus"/>
    <property type="evidence" value="ECO:0007669"/>
    <property type="project" value="InterPro"/>
</dbReference>
<feature type="non-terminal residue" evidence="4">
    <location>
        <position position="122"/>
    </location>
</feature>
<evidence type="ECO:0000313" key="3">
    <source>
        <dbReference type="EMBL" id="GMT24529.1"/>
    </source>
</evidence>
<accession>A0AAV5X3Q1</accession>
<evidence type="ECO:0000313" key="5">
    <source>
        <dbReference type="Proteomes" id="UP001432322"/>
    </source>
</evidence>
<proteinExistence type="inferred from homology"/>
<keyword evidence="2" id="KW-0472">Membrane</keyword>
<feature type="transmembrane region" description="Helical" evidence="2">
    <location>
        <begin position="73"/>
        <end position="98"/>
    </location>
</feature>
<reference evidence="4" key="1">
    <citation type="submission" date="2023-10" db="EMBL/GenBank/DDBJ databases">
        <title>Genome assembly of Pristionchus species.</title>
        <authorList>
            <person name="Yoshida K."/>
            <person name="Sommer R.J."/>
        </authorList>
    </citation>
    <scope>NUCLEOTIDE SEQUENCE</scope>
    <source>
        <strain evidence="4">RS5133</strain>
    </source>
</reference>
<organism evidence="4 5">
    <name type="scientific">Pristionchus fissidentatus</name>
    <dbReference type="NCBI Taxonomy" id="1538716"/>
    <lineage>
        <taxon>Eukaryota</taxon>
        <taxon>Metazoa</taxon>
        <taxon>Ecdysozoa</taxon>
        <taxon>Nematoda</taxon>
        <taxon>Chromadorea</taxon>
        <taxon>Rhabditida</taxon>
        <taxon>Rhabditina</taxon>
        <taxon>Diplogasteromorpha</taxon>
        <taxon>Diplogasteroidea</taxon>
        <taxon>Neodiplogasteridae</taxon>
        <taxon>Pristionchus</taxon>
    </lineage>
</organism>
<evidence type="ECO:0000256" key="1">
    <source>
        <dbReference type="ARBA" id="ARBA00006803"/>
    </source>
</evidence>
<evidence type="ECO:0000256" key="2">
    <source>
        <dbReference type="SAM" id="Phobius"/>
    </source>
</evidence>
<evidence type="ECO:0000313" key="4">
    <source>
        <dbReference type="EMBL" id="GMT37870.1"/>
    </source>
</evidence>
<protein>
    <recommendedName>
        <fullName evidence="6">G protein-coupled receptor</fullName>
    </recommendedName>
</protein>
<keyword evidence="5" id="KW-1185">Reference proteome</keyword>
<dbReference type="GO" id="GO:0016020">
    <property type="term" value="C:membrane"/>
    <property type="evidence" value="ECO:0007669"/>
    <property type="project" value="InterPro"/>
</dbReference>
<feature type="non-terminal residue" evidence="4">
    <location>
        <position position="1"/>
    </location>
</feature>
<comment type="similarity">
    <text evidence="1">Belongs to the nematode receptor-like protein sre family.</text>
</comment>
<dbReference type="InterPro" id="IPR004151">
    <property type="entry name" value="7TM_GPCR_serpentine_rcpt_Sre"/>
</dbReference>
<keyword evidence="2" id="KW-1133">Transmembrane helix</keyword>
<comment type="caution">
    <text evidence="4">The sequence shown here is derived from an EMBL/GenBank/DDBJ whole genome shotgun (WGS) entry which is preliminary data.</text>
</comment>
<gene>
    <name evidence="3" type="ORF">PFISCL1PPCAC_15826</name>
    <name evidence="4" type="ORF">PFISCL1PPCAC_29167</name>
</gene>
<dbReference type="EMBL" id="BTSY01000311">
    <property type="protein sequence ID" value="GMT37870.1"/>
    <property type="molecule type" value="Genomic_DNA"/>
</dbReference>
<dbReference type="Proteomes" id="UP001432322">
    <property type="component" value="Unassembled WGS sequence"/>
</dbReference>
<sequence length="122" mass="13837">AGVVIYKINESRLKRLEDSCDDYTLGFKYQLLENVRAFKLLLLVSSFSSTIVVIACFFLTLDIIHVNDDPELASMMGACFDSLVSFGSLICLCIIVFFEKDWRVIVLTKLGVTRWSVIDNEN</sequence>
<dbReference type="PANTHER" id="PTHR23128">
    <property type="entry name" value="SERPENTINE RECEPTOR, CLASS E (EPSILON)-RELATED"/>
    <property type="match status" value="1"/>
</dbReference>
<dbReference type="Pfam" id="PF03125">
    <property type="entry name" value="Sre"/>
    <property type="match status" value="1"/>
</dbReference>
<feature type="transmembrane region" description="Helical" evidence="2">
    <location>
        <begin position="40"/>
        <end position="61"/>
    </location>
</feature>
<dbReference type="PANTHER" id="PTHR23128:SF132">
    <property type="entry name" value="SERPENTINE RECEPTOR, CLASS E (EPSILON)-RELATED"/>
    <property type="match status" value="1"/>
</dbReference>
<dbReference type="AlphaFoldDB" id="A0AAV5X3Q1"/>